<feature type="transmembrane region" description="Helical" evidence="2">
    <location>
        <begin position="50"/>
        <end position="73"/>
    </location>
</feature>
<dbReference type="Proteomes" id="UP000186922">
    <property type="component" value="Unassembled WGS sequence"/>
</dbReference>
<gene>
    <name evidence="3" type="primary">RvY_15316-1</name>
    <name evidence="3" type="synonym">RvY_15316.1</name>
    <name evidence="3" type="ORF">RvY_15316</name>
</gene>
<proteinExistence type="predicted"/>
<keyword evidence="2" id="KW-0812">Transmembrane</keyword>
<protein>
    <submittedName>
        <fullName evidence="3">Uncharacterized protein</fullName>
    </submittedName>
</protein>
<dbReference type="EMBL" id="BDGG01000011">
    <property type="protein sequence ID" value="GAV05140.1"/>
    <property type="molecule type" value="Genomic_DNA"/>
</dbReference>
<comment type="caution">
    <text evidence="3">The sequence shown here is derived from an EMBL/GenBank/DDBJ whole genome shotgun (WGS) entry which is preliminary data.</text>
</comment>
<feature type="compositionally biased region" description="Polar residues" evidence="1">
    <location>
        <begin position="124"/>
        <end position="144"/>
    </location>
</feature>
<evidence type="ECO:0000256" key="2">
    <source>
        <dbReference type="SAM" id="Phobius"/>
    </source>
</evidence>
<keyword evidence="2" id="KW-0472">Membrane</keyword>
<name>A0A1D1VUI0_RAMVA</name>
<dbReference type="AlphaFoldDB" id="A0A1D1VUI0"/>
<keyword evidence="4" id="KW-1185">Reference proteome</keyword>
<organism evidence="3 4">
    <name type="scientific">Ramazzottius varieornatus</name>
    <name type="common">Water bear</name>
    <name type="synonym">Tardigrade</name>
    <dbReference type="NCBI Taxonomy" id="947166"/>
    <lineage>
        <taxon>Eukaryota</taxon>
        <taxon>Metazoa</taxon>
        <taxon>Ecdysozoa</taxon>
        <taxon>Tardigrada</taxon>
        <taxon>Eutardigrada</taxon>
        <taxon>Parachela</taxon>
        <taxon>Hypsibioidea</taxon>
        <taxon>Ramazzottiidae</taxon>
        <taxon>Ramazzottius</taxon>
    </lineage>
</organism>
<accession>A0A1D1VUI0</accession>
<feature type="region of interest" description="Disordered" evidence="1">
    <location>
        <begin position="79"/>
        <end position="152"/>
    </location>
</feature>
<evidence type="ECO:0000313" key="4">
    <source>
        <dbReference type="Proteomes" id="UP000186922"/>
    </source>
</evidence>
<reference evidence="3 4" key="1">
    <citation type="journal article" date="2016" name="Nat. Commun.">
        <title>Extremotolerant tardigrade genome and improved radiotolerance of human cultured cells by tardigrade-unique protein.</title>
        <authorList>
            <person name="Hashimoto T."/>
            <person name="Horikawa D.D."/>
            <person name="Saito Y."/>
            <person name="Kuwahara H."/>
            <person name="Kozuka-Hata H."/>
            <person name="Shin-I T."/>
            <person name="Minakuchi Y."/>
            <person name="Ohishi K."/>
            <person name="Motoyama A."/>
            <person name="Aizu T."/>
            <person name="Enomoto A."/>
            <person name="Kondo K."/>
            <person name="Tanaka S."/>
            <person name="Hara Y."/>
            <person name="Koshikawa S."/>
            <person name="Sagara H."/>
            <person name="Miura T."/>
            <person name="Yokobori S."/>
            <person name="Miyagawa K."/>
            <person name="Suzuki Y."/>
            <person name="Kubo T."/>
            <person name="Oyama M."/>
            <person name="Kohara Y."/>
            <person name="Fujiyama A."/>
            <person name="Arakawa K."/>
            <person name="Katayama T."/>
            <person name="Toyoda A."/>
            <person name="Kunieda T."/>
        </authorList>
    </citation>
    <scope>NUCLEOTIDE SEQUENCE [LARGE SCALE GENOMIC DNA]</scope>
    <source>
        <strain evidence="3 4">YOKOZUNA-1</strain>
    </source>
</reference>
<keyword evidence="2" id="KW-1133">Transmembrane helix</keyword>
<sequence length="152" mass="16751">MDEINVVHRERHAGPDIIGQLTAILDTQGFSETNKLFDGAVQEYFMGAKVFFTVGSVVLVLIESTYCLGISIGPKKMMQCGRKKHRKIYSSPSAPLHPQPDGETRPRAHRQPAPTAAGFRTNEDGTSLKASQQPHHTSHINSAHTDFAYPEP</sequence>
<evidence type="ECO:0000256" key="1">
    <source>
        <dbReference type="SAM" id="MobiDB-lite"/>
    </source>
</evidence>
<evidence type="ECO:0000313" key="3">
    <source>
        <dbReference type="EMBL" id="GAV05140.1"/>
    </source>
</evidence>